<evidence type="ECO:0000256" key="1">
    <source>
        <dbReference type="ARBA" id="ARBA00022741"/>
    </source>
</evidence>
<dbReference type="GO" id="GO:0016887">
    <property type="term" value="F:ATP hydrolysis activity"/>
    <property type="evidence" value="ECO:0007669"/>
    <property type="project" value="InterPro"/>
</dbReference>
<dbReference type="SMART" id="SM00382">
    <property type="entry name" value="AAA"/>
    <property type="match status" value="1"/>
</dbReference>
<reference evidence="4 5" key="1">
    <citation type="journal article" date="2010" name="Cell">
        <title>The genome of Naegleria gruberi illuminates early eukaryotic versatility.</title>
        <authorList>
            <person name="Fritz-Laylin L.K."/>
            <person name="Prochnik S.E."/>
            <person name="Ginger M.L."/>
            <person name="Dacks J.B."/>
            <person name="Carpenter M.L."/>
            <person name="Field M.C."/>
            <person name="Kuo A."/>
            <person name="Paredez A."/>
            <person name="Chapman J."/>
            <person name="Pham J."/>
            <person name="Shu S."/>
            <person name="Neupane R."/>
            <person name="Cipriano M."/>
            <person name="Mancuso J."/>
            <person name="Tu H."/>
            <person name="Salamov A."/>
            <person name="Lindquist E."/>
            <person name="Shapiro H."/>
            <person name="Lucas S."/>
            <person name="Grigoriev I.V."/>
            <person name="Cande W.Z."/>
            <person name="Fulton C."/>
            <person name="Rokhsar D.S."/>
            <person name="Dawson S.C."/>
        </authorList>
    </citation>
    <scope>NUCLEOTIDE SEQUENCE [LARGE SCALE GENOMIC DNA]</scope>
    <source>
        <strain evidence="4 5">NEG-M</strain>
    </source>
</reference>
<dbReference type="OrthoDB" id="2187at2759"/>
<dbReference type="AlphaFoldDB" id="D2VX33"/>
<keyword evidence="1" id="KW-0547">Nucleotide-binding</keyword>
<dbReference type="PANTHER" id="PTHR23077">
    <property type="entry name" value="AAA-FAMILY ATPASE"/>
    <property type="match status" value="1"/>
</dbReference>
<dbReference type="PANTHER" id="PTHR23077:SF27">
    <property type="entry name" value="ATPASE FAMILY GENE 2 PROTEIN HOMOLOG A"/>
    <property type="match status" value="1"/>
</dbReference>
<evidence type="ECO:0000313" key="4">
    <source>
        <dbReference type="EMBL" id="EFC38612.1"/>
    </source>
</evidence>
<evidence type="ECO:0000259" key="3">
    <source>
        <dbReference type="SMART" id="SM00382"/>
    </source>
</evidence>
<keyword evidence="2" id="KW-0067">ATP-binding</keyword>
<dbReference type="SUPFAM" id="SSF52540">
    <property type="entry name" value="P-loop containing nucleoside triphosphate hydrolases"/>
    <property type="match status" value="2"/>
</dbReference>
<proteinExistence type="predicted"/>
<dbReference type="Gene3D" id="1.10.8.60">
    <property type="match status" value="1"/>
</dbReference>
<dbReference type="GeneID" id="8853931"/>
<sequence length="552" mass="63007">MKLIGDDKFNCDLQSILISSPSDDNSINISSLFEPIILKNSFSFTILEFGGFLSNNQESICIANSRIVSLLGLDKLLHGQDVVVEKLLNNNEKYINYQCLTNINNSPPNNINVQIKFIDSDDVLKFIDRIKLFESKSIFKKKENFFSHLIKSKLIGKYIMNGERILIECMGVQYPILLNIEETVGNEKSVYYRVTNEFNFSITEDFKNSKPTTRSTNHIDTFNFIEELSNNTLGGLNDQLEGILTILDTLFFRASENYTHLPKTILLWGLQGTGKSTILRYIGKEFERRGVVVRFGNGSSFSMDMFHNLNLTKGTLICLDDMENLGKNIGNLFSALQNIVFTSGKCAVIAVSNKNVEEMDESIRQSGHFERDFYIPIPSSLKSKREVLSVHFNRYFPLLSLEKRREFLSNLQRFVSGYVGRDIERIFKMAQYHMISIRKDISSTTEPCWNDFDYALRVVKPSQLHTENLFTILKASDKETDSAFSEIGGYFEIKQKCKELLYWPLDHPESFSRFGLPPCCGILLHGPSGVGKTLLVKSLASMGKMNYISIKW</sequence>
<dbReference type="InParanoid" id="D2VX33"/>
<gene>
    <name evidence="4" type="ORF">NAEGRDRAFT_73601</name>
</gene>
<dbReference type="KEGG" id="ngr:NAEGRDRAFT_73601"/>
<dbReference type="STRING" id="5762.D2VX33"/>
<dbReference type="Gene3D" id="3.40.50.300">
    <property type="entry name" value="P-loop containing nucleotide triphosphate hydrolases"/>
    <property type="match status" value="2"/>
</dbReference>
<feature type="domain" description="AAA+ ATPase" evidence="3">
    <location>
        <begin position="261"/>
        <end position="379"/>
    </location>
</feature>
<dbReference type="eggNOG" id="KOG0730">
    <property type="taxonomic scope" value="Eukaryota"/>
</dbReference>
<dbReference type="EMBL" id="GG738906">
    <property type="protein sequence ID" value="EFC38612.1"/>
    <property type="molecule type" value="Genomic_DNA"/>
</dbReference>
<accession>D2VX33</accession>
<dbReference type="GO" id="GO:0005524">
    <property type="term" value="F:ATP binding"/>
    <property type="evidence" value="ECO:0007669"/>
    <property type="project" value="UniProtKB-KW"/>
</dbReference>
<dbReference type="InterPro" id="IPR050168">
    <property type="entry name" value="AAA_ATPase_domain"/>
</dbReference>
<dbReference type="InterPro" id="IPR027417">
    <property type="entry name" value="P-loop_NTPase"/>
</dbReference>
<dbReference type="RefSeq" id="XP_002671356.1">
    <property type="nucleotide sequence ID" value="XM_002671310.1"/>
</dbReference>
<name>D2VX33_NAEGR</name>
<protein>
    <submittedName>
        <fullName evidence="4">Predicted protein</fullName>
    </submittedName>
</protein>
<dbReference type="Proteomes" id="UP000006671">
    <property type="component" value="Unassembled WGS sequence"/>
</dbReference>
<keyword evidence="5" id="KW-1185">Reference proteome</keyword>
<dbReference type="Pfam" id="PF00004">
    <property type="entry name" value="AAA"/>
    <property type="match status" value="2"/>
</dbReference>
<evidence type="ECO:0000313" key="5">
    <source>
        <dbReference type="Proteomes" id="UP000006671"/>
    </source>
</evidence>
<dbReference type="InterPro" id="IPR003593">
    <property type="entry name" value="AAA+_ATPase"/>
</dbReference>
<dbReference type="GO" id="GO:0005737">
    <property type="term" value="C:cytoplasm"/>
    <property type="evidence" value="ECO:0007669"/>
    <property type="project" value="TreeGrafter"/>
</dbReference>
<dbReference type="InterPro" id="IPR003959">
    <property type="entry name" value="ATPase_AAA_core"/>
</dbReference>
<organism evidence="5">
    <name type="scientific">Naegleria gruberi</name>
    <name type="common">Amoeba</name>
    <dbReference type="NCBI Taxonomy" id="5762"/>
    <lineage>
        <taxon>Eukaryota</taxon>
        <taxon>Discoba</taxon>
        <taxon>Heterolobosea</taxon>
        <taxon>Tetramitia</taxon>
        <taxon>Eutetramitia</taxon>
        <taxon>Vahlkampfiidae</taxon>
        <taxon>Naegleria</taxon>
    </lineage>
</organism>
<dbReference type="VEuPathDB" id="AmoebaDB:NAEGRDRAFT_73601"/>
<evidence type="ECO:0000256" key="2">
    <source>
        <dbReference type="ARBA" id="ARBA00022840"/>
    </source>
</evidence>